<gene>
    <name evidence="1" type="ORF">FTV88_0990</name>
</gene>
<proteinExistence type="predicted"/>
<organism evidence="1 2">
    <name type="scientific">Heliorestis convoluta</name>
    <dbReference type="NCBI Taxonomy" id="356322"/>
    <lineage>
        <taxon>Bacteria</taxon>
        <taxon>Bacillati</taxon>
        <taxon>Bacillota</taxon>
        <taxon>Clostridia</taxon>
        <taxon>Eubacteriales</taxon>
        <taxon>Heliobacteriaceae</taxon>
        <taxon>Heliorestis</taxon>
    </lineage>
</organism>
<dbReference type="EMBL" id="CP045875">
    <property type="protein sequence ID" value="QGG47142.1"/>
    <property type="molecule type" value="Genomic_DNA"/>
</dbReference>
<dbReference type="AlphaFoldDB" id="A0A5Q2N1H4"/>
<accession>A0A5Q2N1H4</accession>
<protein>
    <submittedName>
        <fullName evidence="1">Uncharacterized protein</fullName>
    </submittedName>
</protein>
<evidence type="ECO:0000313" key="1">
    <source>
        <dbReference type="EMBL" id="QGG47142.1"/>
    </source>
</evidence>
<keyword evidence="2" id="KW-1185">Reference proteome</keyword>
<reference evidence="2" key="1">
    <citation type="submission" date="2019-11" db="EMBL/GenBank/DDBJ databases">
        <title>Genome sequence of Heliorestis convoluta strain HH, an alkaliphilic and minimalistic phototrophic bacterium from a soda lake in Egypt.</title>
        <authorList>
            <person name="Dewey E.D."/>
            <person name="Stokes L.M."/>
            <person name="Burchell B.M."/>
            <person name="Shaffer K.N."/>
            <person name="Huntington A.M."/>
            <person name="Baker J.M."/>
            <person name="Nadendla S."/>
            <person name="Giglio M.G."/>
            <person name="Touchman J.W."/>
            <person name="Blankenship R.E."/>
            <person name="Madigan M.T."/>
            <person name="Sattley W.M."/>
        </authorList>
    </citation>
    <scope>NUCLEOTIDE SEQUENCE [LARGE SCALE GENOMIC DNA]</scope>
    <source>
        <strain evidence="2">HH</strain>
    </source>
</reference>
<dbReference type="Proteomes" id="UP000366051">
    <property type="component" value="Chromosome"/>
</dbReference>
<sequence length="108" mass="12897">MDKEKVVSLDSYKRKQLDKMQEKRIDRSKEPETFEQLLEKAIRKEFGPILSDSIYKSIIGAYEFSEKAHNILYERDGDDALKIRSLKMCFDDYSDDDKEFSNDEKWED</sequence>
<evidence type="ECO:0000313" key="2">
    <source>
        <dbReference type="Proteomes" id="UP000366051"/>
    </source>
</evidence>
<dbReference type="OrthoDB" id="9853456at2"/>
<dbReference type="KEGG" id="hcv:FTV88_0990"/>
<name>A0A5Q2N1H4_9FIRM</name>
<dbReference type="RefSeq" id="WP_153724584.1">
    <property type="nucleotide sequence ID" value="NZ_CP045875.1"/>
</dbReference>